<evidence type="ECO:0000313" key="4">
    <source>
        <dbReference type="EMBL" id="PKA55192.1"/>
    </source>
</evidence>
<proteinExistence type="predicted"/>
<evidence type="ECO:0000313" key="5">
    <source>
        <dbReference type="Proteomes" id="UP000236161"/>
    </source>
</evidence>
<feature type="repeat" description="PPR" evidence="2">
    <location>
        <begin position="450"/>
        <end position="484"/>
    </location>
</feature>
<keyword evidence="5" id="KW-1185">Reference proteome</keyword>
<dbReference type="OrthoDB" id="185373at2759"/>
<evidence type="ECO:0000256" key="2">
    <source>
        <dbReference type="PROSITE-ProRule" id="PRU00708"/>
    </source>
</evidence>
<dbReference type="PANTHER" id="PTHR47931">
    <property type="entry name" value="OS01G0228400 PROTEIN"/>
    <property type="match status" value="1"/>
</dbReference>
<dbReference type="GO" id="GO:0032259">
    <property type="term" value="P:methylation"/>
    <property type="evidence" value="ECO:0007669"/>
    <property type="project" value="UniProtKB-KW"/>
</dbReference>
<gene>
    <name evidence="4" type="primary">ATC401</name>
    <name evidence="4" type="ORF">AXF42_Ash003829</name>
</gene>
<dbReference type="STRING" id="1088818.A0A2I0AI16"/>
<dbReference type="AlphaFoldDB" id="A0A2I0AI16"/>
<sequence length="618" mass="69248">MDENVVLTNTATQETEGPAANQSVSVFGWCYKDHSSQLEIQDNDSSDSKEQHRCPSCSSGKSCRTVRTRTKLMGTLIDQKNSLEAESVFYALIDDRHRPNLITYTTLLTALTNQKKFDAITTLISNVEKSGLKPDLIFYNAIINAFSEAGKMDEAMKIFQEMKESGCRQTTSTFNTLIKGFGIVSRPEESQKLLDSMFNEVDTRPNRKSYNILIKAWCDQHKQSEAWNVVYKMTSYGVQPDVVTYNTIAQAYAKNGETKKAEELFLELQSRIQPNERSLAIIVGGYCKEAKMNDALRCVNHMKGLGVHPNVIVFNTLIKGFLDVEDIAGVNEVLKLMDAVRVKPDIVTYSHQMNAWGAMGIMTKCMDIYHEMLKAGVDPDAQVYSILAKGYVRAREPSKAEALLAKMEEFGIHPNVVTFTTIISGWCSAARMVDAMRVFGKMRESRVSPNIKTFETIIWGYGEVKQPWKAEEMLQLMREVGVVPNDNSVRLVAEAWRAVGLLNEANRILESLSDHNAIQELSFSTSCSMESSKISLQGPSLGGDNERDGSVGANGRKMATKDADFTLESMRATMRTICLSRAHRHGLKVPVICRRQCQMQQHGIYGPFLSSFKMLFLN</sequence>
<organism evidence="4 5">
    <name type="scientific">Apostasia shenzhenica</name>
    <dbReference type="NCBI Taxonomy" id="1088818"/>
    <lineage>
        <taxon>Eukaryota</taxon>
        <taxon>Viridiplantae</taxon>
        <taxon>Streptophyta</taxon>
        <taxon>Embryophyta</taxon>
        <taxon>Tracheophyta</taxon>
        <taxon>Spermatophyta</taxon>
        <taxon>Magnoliopsida</taxon>
        <taxon>Liliopsida</taxon>
        <taxon>Asparagales</taxon>
        <taxon>Orchidaceae</taxon>
        <taxon>Apostasioideae</taxon>
        <taxon>Apostasia</taxon>
    </lineage>
</organism>
<feature type="repeat" description="PPR" evidence="2">
    <location>
        <begin position="241"/>
        <end position="271"/>
    </location>
</feature>
<evidence type="ECO:0000256" key="1">
    <source>
        <dbReference type="ARBA" id="ARBA00022737"/>
    </source>
</evidence>
<dbReference type="NCBIfam" id="TIGR00756">
    <property type="entry name" value="PPR"/>
    <property type="match status" value="6"/>
</dbReference>
<evidence type="ECO:0000256" key="3">
    <source>
        <dbReference type="SAM" id="MobiDB-lite"/>
    </source>
</evidence>
<protein>
    <submittedName>
        <fullName evidence="4">Pentatricopeptide repeat-containing protein</fullName>
        <ecNumber evidence="4">2.1.1.204</ecNumber>
    </submittedName>
</protein>
<dbReference type="InterPro" id="IPR002885">
    <property type="entry name" value="PPR_rpt"/>
</dbReference>
<accession>A0A2I0AI16</accession>
<feature type="repeat" description="PPR" evidence="2">
    <location>
        <begin position="206"/>
        <end position="240"/>
    </location>
</feature>
<dbReference type="EC" id="2.1.1.204" evidence="4"/>
<reference evidence="4 5" key="1">
    <citation type="journal article" date="2017" name="Nature">
        <title>The Apostasia genome and the evolution of orchids.</title>
        <authorList>
            <person name="Zhang G.Q."/>
            <person name="Liu K.W."/>
            <person name="Li Z."/>
            <person name="Lohaus R."/>
            <person name="Hsiao Y.Y."/>
            <person name="Niu S.C."/>
            <person name="Wang J.Y."/>
            <person name="Lin Y.C."/>
            <person name="Xu Q."/>
            <person name="Chen L.J."/>
            <person name="Yoshida K."/>
            <person name="Fujiwara S."/>
            <person name="Wang Z.W."/>
            <person name="Zhang Y.Q."/>
            <person name="Mitsuda N."/>
            <person name="Wang M."/>
            <person name="Liu G.H."/>
            <person name="Pecoraro L."/>
            <person name="Huang H.X."/>
            <person name="Xiao X.J."/>
            <person name="Lin M."/>
            <person name="Wu X.Y."/>
            <person name="Wu W.L."/>
            <person name="Chen Y.Y."/>
            <person name="Chang S.B."/>
            <person name="Sakamoto S."/>
            <person name="Ohme-Takagi M."/>
            <person name="Yagi M."/>
            <person name="Zeng S.J."/>
            <person name="Shen C.Y."/>
            <person name="Yeh C.M."/>
            <person name="Luo Y.B."/>
            <person name="Tsai W.C."/>
            <person name="Van de Peer Y."/>
            <person name="Liu Z.J."/>
        </authorList>
    </citation>
    <scope>NUCLEOTIDE SEQUENCE [LARGE SCALE GENOMIC DNA]</scope>
    <source>
        <strain evidence="5">cv. Shenzhen</strain>
        <tissue evidence="4">Stem</tissue>
    </source>
</reference>
<dbReference type="Proteomes" id="UP000236161">
    <property type="component" value="Unassembled WGS sequence"/>
</dbReference>
<keyword evidence="4" id="KW-0808">Transferase</keyword>
<feature type="repeat" description="PPR" evidence="2">
    <location>
        <begin position="100"/>
        <end position="134"/>
    </location>
</feature>
<feature type="repeat" description="PPR" evidence="2">
    <location>
        <begin position="135"/>
        <end position="169"/>
    </location>
</feature>
<feature type="repeat" description="PPR" evidence="2">
    <location>
        <begin position="380"/>
        <end position="414"/>
    </location>
</feature>
<dbReference type="InterPro" id="IPR011990">
    <property type="entry name" value="TPR-like_helical_dom_sf"/>
</dbReference>
<keyword evidence="1" id="KW-0677">Repeat</keyword>
<feature type="repeat" description="PPR" evidence="2">
    <location>
        <begin position="345"/>
        <end position="379"/>
    </location>
</feature>
<keyword evidence="4" id="KW-0489">Methyltransferase</keyword>
<name>A0A2I0AI16_9ASPA</name>
<dbReference type="PROSITE" id="PS51375">
    <property type="entry name" value="PPR"/>
    <property type="match status" value="9"/>
</dbReference>
<dbReference type="GO" id="GO:0008168">
    <property type="term" value="F:methyltransferase activity"/>
    <property type="evidence" value="ECO:0007669"/>
    <property type="project" value="UniProtKB-KW"/>
</dbReference>
<feature type="repeat" description="PPR" evidence="2">
    <location>
        <begin position="415"/>
        <end position="449"/>
    </location>
</feature>
<dbReference type="EMBL" id="KZ451980">
    <property type="protein sequence ID" value="PKA55192.1"/>
    <property type="molecule type" value="Genomic_DNA"/>
</dbReference>
<dbReference type="Gene3D" id="1.25.40.10">
    <property type="entry name" value="Tetratricopeptide repeat domain"/>
    <property type="match status" value="3"/>
</dbReference>
<dbReference type="PANTHER" id="PTHR47931:SF2">
    <property type="entry name" value="OS01G0228400 PROTEIN"/>
    <property type="match status" value="1"/>
</dbReference>
<feature type="region of interest" description="Disordered" evidence="3">
    <location>
        <begin position="535"/>
        <end position="556"/>
    </location>
</feature>
<feature type="repeat" description="PPR" evidence="2">
    <location>
        <begin position="275"/>
        <end position="309"/>
    </location>
</feature>
<dbReference type="Pfam" id="PF13041">
    <property type="entry name" value="PPR_2"/>
    <property type="match status" value="5"/>
</dbReference>